<dbReference type="InterPro" id="IPR041664">
    <property type="entry name" value="AAA_16"/>
</dbReference>
<evidence type="ECO:0000313" key="5">
    <source>
        <dbReference type="Proteomes" id="UP001232992"/>
    </source>
</evidence>
<dbReference type="InterPro" id="IPR029787">
    <property type="entry name" value="Nucleotide_cyclase"/>
</dbReference>
<dbReference type="Pfam" id="PF13191">
    <property type="entry name" value="AAA_16"/>
    <property type="match status" value="1"/>
</dbReference>
<feature type="domain" description="GGDEF" evidence="3">
    <location>
        <begin position="1580"/>
        <end position="1717"/>
    </location>
</feature>
<dbReference type="InterPro" id="IPR000160">
    <property type="entry name" value="GGDEF_dom"/>
</dbReference>
<evidence type="ECO:0000259" key="2">
    <source>
        <dbReference type="PROSITE" id="PS50011"/>
    </source>
</evidence>
<dbReference type="Proteomes" id="UP001232992">
    <property type="component" value="Unassembled WGS sequence"/>
</dbReference>
<protein>
    <submittedName>
        <fullName evidence="4">Diguanylate cyclase</fullName>
        <ecNumber evidence="4">2.7.7.65</ecNumber>
    </submittedName>
</protein>
<sequence length="1726" mass="195148">MTPISIPGYHPTEIAYQGEQTAVFRGTRTGDGQPVIIKLLRTARPDFHQLVQLRNQYEISRDLNHPAIARSLALERYRNGYALIMADSGAIALSDYWPQRDRSLSEFAIVAVQLAEALHYLNQQRIIHKDIKPSNIIIHPATARVQLIDFSISTLLTKEQHIPNSNSLEGTLDYISPEQTGRMNRGIDYRTDLYSLGVTFFELLMGELPFLSNDPMELVHCHMAKIPLPMSDRLVGHSSGVQEDIPIVLSDIVMKLMAKNPEDRYQSALGLKYDLEQCWEQWSDRRAIERFTVGQRDRCDRFIISDKLYGRDEPIQQLLDAFARTATPGDSKQTELVLVTGFSGIGKTATIKEIHQPIVRQQGYFIQGQFNRLNRNIPFSAFVQAFQDLVRQLLGESDEQLVLWKAKILDAVGEQGQVAIDVIPDLERIIGPQPNIPQLSDSAAQHRFNLLFCQLIGAIASPEHPIVLFLDNLQRADLASLKLLEQFINRPSIQHLLILGAYRDNEIYPTHPLSLLLDQMGKDCPQVSTIHLQALDRQSVNHWIADTLLCSAEMASPLSDLVYQKTQGNPFFAAQFLKGLYEDGWITFASDAIHPGNSLGVWQCDLTQVRQLALTNDVVTFMVERLQKLPEATQDILKIAACLGDSFNLETLSIAIAKDKETIALELWPALTEEFIIPESTTYKFFQRSEHFVEVGKRNLCQIDLDKARVSYRFLHDRVRQAAYFLICDRHKKNTHLTIGRRLLEQIRDRQLDELDAIIVDAVNQMNLGSDAPIDRYEKHYLAQLNCRAGEQAKAGTGYLAALGYAEIGISLLPANPWQHDYQLTLDLYNLSAEAAYLAGNNSTSEAAIALILQYGNNILDKLKAYQTKIKILIGNNQFIKAIELGLKILDYLGVDLPLDPENAEIKTALDRLNQKLQYYPMDVLLNFRPMTSPTQLGAMRILSSLLNAAYLGRPKLLPLLVAKQVELSITYGNTSISPSAYANYGLILCGVVEDIERGKRFGRLAIDLLDTVESQEFAARTIEIACLGIKHWKEPIKSTLKPLLKSYQIGLTSGDLESSAFAAYDYCAHLLVVGENLETLARTMSDYSSKIRELQQPTVFHLNELHRQTVLMLLQEEHNSCQLKGDAYDEEQMLPIHQASNDVSSLALFYIDKLFLCYLLGDRQQAIACGREAESYLEGIAGQVFVPIFHWYDALSWLALYSQLDPSEQATAIDRIEFHESKLAKWARFAPMNYMHKFDLIRAEKCRILRRNTEAIDFYDRAIAGAKANQYIQDESLANELAARFYLDWGKEKIAMAYIQEAYQGYQQWGASAIVSRLEIDYFILLHPILDRCQPTPNTSNPPSTSTTQVPSELDLASALKASRAISEEIELDTLLSKLMQIIVENAGADRGILILNNGGTWEMAALCNQGICNRLTTTLDRHTIIPTSIINTVKRTQRTILIDSLDEDTRFTGDPYFQQQHPQSLCCTPVLNQRQPIGILYLENHCTTRAFSPERLEVLNLLTAQAAISIENATLYKKIEYYAQTLEAQVEERTQELAQANATLYRLANLDGLTQVANRRSFDRYLQDEWQRSQRTRQPISLVLCDVDYFKQYNDCYGHQAGDRILQQLARALEQSVNHQPSLVARYGGEEFAIVLPKTDRHGAVTTAARIRKSINELKLTHQNSLVGKTITVSMGVHSIIPSNEQSWEQLIQIADFALYQAKQQGRDRYCYAASTSKPILYYA</sequence>
<keyword evidence="5" id="KW-1185">Reference proteome</keyword>
<dbReference type="PROSITE" id="PS00108">
    <property type="entry name" value="PROTEIN_KINASE_ST"/>
    <property type="match status" value="1"/>
</dbReference>
<organism evidence="4 5">
    <name type="scientific">Roseofilum casamattae BLCC-M143</name>
    <dbReference type="NCBI Taxonomy" id="3022442"/>
    <lineage>
        <taxon>Bacteria</taxon>
        <taxon>Bacillati</taxon>
        <taxon>Cyanobacteriota</taxon>
        <taxon>Cyanophyceae</taxon>
        <taxon>Desertifilales</taxon>
        <taxon>Desertifilaceae</taxon>
        <taxon>Roseofilum</taxon>
        <taxon>Roseofilum casamattae</taxon>
    </lineage>
</organism>
<dbReference type="InterPro" id="IPR011009">
    <property type="entry name" value="Kinase-like_dom_sf"/>
</dbReference>
<dbReference type="CDD" id="cd01949">
    <property type="entry name" value="GGDEF"/>
    <property type="match status" value="1"/>
</dbReference>
<dbReference type="SUPFAM" id="SSF55073">
    <property type="entry name" value="Nucleotide cyclase"/>
    <property type="match status" value="1"/>
</dbReference>
<reference evidence="4 5" key="1">
    <citation type="submission" date="2023-01" db="EMBL/GenBank/DDBJ databases">
        <title>Novel diversity within Roseofilum (Cyanobacteria; Desertifilaceae) from marine benthic mats with descriptions of four novel species.</title>
        <authorList>
            <person name="Wang Y."/>
            <person name="Berthold D.E."/>
            <person name="Hu J."/>
            <person name="Lefler F.W."/>
            <person name="Laughinghouse H.D. IV."/>
        </authorList>
    </citation>
    <scope>NUCLEOTIDE SEQUENCE [LARGE SCALE GENOMIC DNA]</scope>
    <source>
        <strain evidence="4 5">BLCC-M143</strain>
    </source>
</reference>
<name>A0ABT7BZH7_9CYAN</name>
<evidence type="ECO:0000313" key="4">
    <source>
        <dbReference type="EMBL" id="MDJ1184600.1"/>
    </source>
</evidence>
<dbReference type="SUPFAM" id="SSF55781">
    <property type="entry name" value="GAF domain-like"/>
    <property type="match status" value="1"/>
</dbReference>
<dbReference type="Gene3D" id="3.30.70.270">
    <property type="match status" value="1"/>
</dbReference>
<dbReference type="SUPFAM" id="SSF52540">
    <property type="entry name" value="P-loop containing nucleoside triphosphate hydrolases"/>
    <property type="match status" value="1"/>
</dbReference>
<dbReference type="InterPro" id="IPR053159">
    <property type="entry name" value="Hybrid_Histidine_Kinase"/>
</dbReference>
<dbReference type="GO" id="GO:0052621">
    <property type="term" value="F:diguanylate cyclase activity"/>
    <property type="evidence" value="ECO:0007669"/>
    <property type="project" value="UniProtKB-EC"/>
</dbReference>
<dbReference type="Pfam" id="PF01590">
    <property type="entry name" value="GAF"/>
    <property type="match status" value="1"/>
</dbReference>
<keyword evidence="4" id="KW-0808">Transferase</keyword>
<dbReference type="EMBL" id="JAQOSQ010000017">
    <property type="protein sequence ID" value="MDJ1184600.1"/>
    <property type="molecule type" value="Genomic_DNA"/>
</dbReference>
<dbReference type="InterPro" id="IPR003018">
    <property type="entry name" value="GAF"/>
</dbReference>
<comment type="subcellular location">
    <subcellularLocation>
        <location evidence="1">Membrane</location>
        <topology evidence="1">Single-pass membrane protein</topology>
    </subcellularLocation>
</comment>
<evidence type="ECO:0000259" key="3">
    <source>
        <dbReference type="PROSITE" id="PS50887"/>
    </source>
</evidence>
<dbReference type="SMART" id="SM00267">
    <property type="entry name" value="GGDEF"/>
    <property type="match status" value="1"/>
</dbReference>
<dbReference type="PROSITE" id="PS50887">
    <property type="entry name" value="GGDEF"/>
    <property type="match status" value="1"/>
</dbReference>
<dbReference type="Pfam" id="PF00990">
    <property type="entry name" value="GGDEF"/>
    <property type="match status" value="1"/>
</dbReference>
<proteinExistence type="predicted"/>
<dbReference type="Gene3D" id="3.40.50.300">
    <property type="entry name" value="P-loop containing nucleotide triphosphate hydrolases"/>
    <property type="match status" value="1"/>
</dbReference>
<dbReference type="RefSeq" id="WP_283759255.1">
    <property type="nucleotide sequence ID" value="NZ_JAQOSQ010000017.1"/>
</dbReference>
<dbReference type="SUPFAM" id="SSF56112">
    <property type="entry name" value="Protein kinase-like (PK-like)"/>
    <property type="match status" value="1"/>
</dbReference>
<comment type="caution">
    <text evidence="4">The sequence shown here is derived from an EMBL/GenBank/DDBJ whole genome shotgun (WGS) entry which is preliminary data.</text>
</comment>
<dbReference type="PROSITE" id="PS50011">
    <property type="entry name" value="PROTEIN_KINASE_DOM"/>
    <property type="match status" value="1"/>
</dbReference>
<dbReference type="Gene3D" id="3.30.450.40">
    <property type="match status" value="1"/>
</dbReference>
<feature type="domain" description="Protein kinase" evidence="2">
    <location>
        <begin position="9"/>
        <end position="276"/>
    </location>
</feature>
<dbReference type="InterPro" id="IPR029016">
    <property type="entry name" value="GAF-like_dom_sf"/>
</dbReference>
<dbReference type="CDD" id="cd14014">
    <property type="entry name" value="STKc_PknB_like"/>
    <property type="match status" value="1"/>
</dbReference>
<dbReference type="NCBIfam" id="TIGR00254">
    <property type="entry name" value="GGDEF"/>
    <property type="match status" value="1"/>
</dbReference>
<dbReference type="EC" id="2.7.7.65" evidence="4"/>
<dbReference type="SMART" id="SM00065">
    <property type="entry name" value="GAF"/>
    <property type="match status" value="1"/>
</dbReference>
<dbReference type="Gene3D" id="1.10.510.10">
    <property type="entry name" value="Transferase(Phosphotransferase) domain 1"/>
    <property type="match status" value="1"/>
</dbReference>
<dbReference type="PANTHER" id="PTHR43642:SF1">
    <property type="entry name" value="HYBRID SIGNAL TRANSDUCTION HISTIDINE KINASE G"/>
    <property type="match status" value="1"/>
</dbReference>
<dbReference type="InterPro" id="IPR008271">
    <property type="entry name" value="Ser/Thr_kinase_AS"/>
</dbReference>
<dbReference type="InterPro" id="IPR000719">
    <property type="entry name" value="Prot_kinase_dom"/>
</dbReference>
<dbReference type="Pfam" id="PF00069">
    <property type="entry name" value="Pkinase"/>
    <property type="match status" value="1"/>
</dbReference>
<dbReference type="PANTHER" id="PTHR43642">
    <property type="entry name" value="HYBRID SIGNAL TRANSDUCTION HISTIDINE KINASE G"/>
    <property type="match status" value="1"/>
</dbReference>
<dbReference type="InterPro" id="IPR043128">
    <property type="entry name" value="Rev_trsase/Diguanyl_cyclase"/>
</dbReference>
<accession>A0ABT7BZH7</accession>
<evidence type="ECO:0000256" key="1">
    <source>
        <dbReference type="ARBA" id="ARBA00004167"/>
    </source>
</evidence>
<gene>
    <name evidence="4" type="ORF">PMH09_15545</name>
</gene>
<dbReference type="InterPro" id="IPR027417">
    <property type="entry name" value="P-loop_NTPase"/>
</dbReference>
<dbReference type="SMART" id="SM00220">
    <property type="entry name" value="S_TKc"/>
    <property type="match status" value="1"/>
</dbReference>
<keyword evidence="4" id="KW-0548">Nucleotidyltransferase</keyword>